<accession>A0A401G3U4</accession>
<dbReference type="RefSeq" id="WP_124330912.1">
    <property type="nucleotide sequence ID" value="NZ_BEXT01000001.1"/>
</dbReference>
<dbReference type="OrthoDB" id="598068at2"/>
<dbReference type="AlphaFoldDB" id="A0A401G3U4"/>
<comment type="caution">
    <text evidence="1">The sequence shown here is derived from an EMBL/GenBank/DDBJ whole genome shotgun (WGS) entry which is preliminary data.</text>
</comment>
<reference evidence="2" key="2">
    <citation type="submission" date="2019-01" db="EMBL/GenBank/DDBJ databases">
        <title>Genome sequence of Desulfonema ishimotonii strain Tokyo 01.</title>
        <authorList>
            <person name="Fukui M."/>
        </authorList>
    </citation>
    <scope>NUCLEOTIDE SEQUENCE [LARGE SCALE GENOMIC DNA]</scope>
    <source>
        <strain evidence="2">Tokyo 01</strain>
    </source>
</reference>
<proteinExistence type="predicted"/>
<organism evidence="1 2">
    <name type="scientific">Desulfonema ishimotonii</name>
    <dbReference type="NCBI Taxonomy" id="45657"/>
    <lineage>
        <taxon>Bacteria</taxon>
        <taxon>Pseudomonadati</taxon>
        <taxon>Thermodesulfobacteriota</taxon>
        <taxon>Desulfobacteria</taxon>
        <taxon>Desulfobacterales</taxon>
        <taxon>Desulfococcaceae</taxon>
        <taxon>Desulfonema</taxon>
    </lineage>
</organism>
<gene>
    <name evidence="1" type="ORF">DENIS_4885</name>
</gene>
<name>A0A401G3U4_9BACT</name>
<reference evidence="2" key="1">
    <citation type="submission" date="2017-11" db="EMBL/GenBank/DDBJ databases">
        <authorList>
            <person name="Watanabe M."/>
            <person name="Kojima H."/>
        </authorList>
    </citation>
    <scope>NUCLEOTIDE SEQUENCE [LARGE SCALE GENOMIC DNA]</scope>
    <source>
        <strain evidence="2">Tokyo 01</strain>
    </source>
</reference>
<sequence length="89" mass="10186">MNRYYLPDSATPNRVRVRAAEMIGDVAEPDAIDPLRNHKYGNDILRKKVEEAISRIHEKNFTRECPFCAEVVKMQAKLCKHCGQEIAGQ</sequence>
<dbReference type="EMBL" id="BEXT01000001">
    <property type="protein sequence ID" value="GBC63886.1"/>
    <property type="molecule type" value="Genomic_DNA"/>
</dbReference>
<protein>
    <submittedName>
        <fullName evidence="1">Zinc ribbon domain-containing protein</fullName>
    </submittedName>
</protein>
<evidence type="ECO:0000313" key="1">
    <source>
        <dbReference type="EMBL" id="GBC63886.1"/>
    </source>
</evidence>
<dbReference type="Proteomes" id="UP000288096">
    <property type="component" value="Unassembled WGS sequence"/>
</dbReference>
<evidence type="ECO:0000313" key="2">
    <source>
        <dbReference type="Proteomes" id="UP000288096"/>
    </source>
</evidence>
<keyword evidence="2" id="KW-1185">Reference proteome</keyword>